<evidence type="ECO:0000313" key="11">
    <source>
        <dbReference type="Proteomes" id="UP000620104"/>
    </source>
</evidence>
<dbReference type="SUPFAM" id="SSF89550">
    <property type="entry name" value="PHP domain-like"/>
    <property type="match status" value="1"/>
</dbReference>
<dbReference type="Gene3D" id="3.20.20.140">
    <property type="entry name" value="Metal-dependent hydrolases"/>
    <property type="match status" value="1"/>
</dbReference>
<name>A0A8H3YI46_9TREE</name>
<dbReference type="NCBIfam" id="TIGR01856">
    <property type="entry name" value="hisJ_fam"/>
    <property type="match status" value="1"/>
</dbReference>
<dbReference type="AlphaFoldDB" id="A0A8H3YI46"/>
<reference evidence="10" key="1">
    <citation type="submission" date="2020-07" db="EMBL/GenBank/DDBJ databases">
        <title>Draft Genome Sequence of a Deep-Sea Yeast, Naganishia (Cryptococcus) liquefaciens strain N6.</title>
        <authorList>
            <person name="Han Y.W."/>
            <person name="Kajitani R."/>
            <person name="Morimoto H."/>
            <person name="Parhat M."/>
            <person name="Tsubouchi H."/>
            <person name="Bakenova O."/>
            <person name="Ogata M."/>
            <person name="Argunhan B."/>
            <person name="Aoki R."/>
            <person name="Kajiwara S."/>
            <person name="Itoh T."/>
            <person name="Iwasaki H."/>
        </authorList>
    </citation>
    <scope>NUCLEOTIDE SEQUENCE</scope>
    <source>
        <strain evidence="10">N6</strain>
    </source>
</reference>
<organism evidence="10 11">
    <name type="scientific">Naganishia liquefaciens</name>
    <dbReference type="NCBI Taxonomy" id="104408"/>
    <lineage>
        <taxon>Eukaryota</taxon>
        <taxon>Fungi</taxon>
        <taxon>Dikarya</taxon>
        <taxon>Basidiomycota</taxon>
        <taxon>Agaricomycotina</taxon>
        <taxon>Tremellomycetes</taxon>
        <taxon>Filobasidiales</taxon>
        <taxon>Filobasidiaceae</taxon>
        <taxon>Naganishia</taxon>
    </lineage>
</organism>
<evidence type="ECO:0000313" key="10">
    <source>
        <dbReference type="EMBL" id="GHJ88211.1"/>
    </source>
</evidence>
<keyword evidence="6 8" id="KW-0368">Histidine biosynthesis</keyword>
<evidence type="ECO:0000256" key="8">
    <source>
        <dbReference type="RuleBase" id="RU366003"/>
    </source>
</evidence>
<evidence type="ECO:0000256" key="5">
    <source>
        <dbReference type="ARBA" id="ARBA00022801"/>
    </source>
</evidence>
<keyword evidence="11" id="KW-1185">Reference proteome</keyword>
<dbReference type="GO" id="GO:0005737">
    <property type="term" value="C:cytoplasm"/>
    <property type="evidence" value="ECO:0007669"/>
    <property type="project" value="TreeGrafter"/>
</dbReference>
<dbReference type="GO" id="GO:0004401">
    <property type="term" value="F:histidinol-phosphatase activity"/>
    <property type="evidence" value="ECO:0007669"/>
    <property type="project" value="UniProtKB-UniRule"/>
</dbReference>
<dbReference type="PANTHER" id="PTHR21039">
    <property type="entry name" value="HISTIDINOL PHOSPHATASE-RELATED"/>
    <property type="match status" value="1"/>
</dbReference>
<comment type="caution">
    <text evidence="10">The sequence shown here is derived from an EMBL/GenBank/DDBJ whole genome shotgun (WGS) entry which is preliminary data.</text>
</comment>
<evidence type="ECO:0000256" key="2">
    <source>
        <dbReference type="ARBA" id="ARBA00009152"/>
    </source>
</evidence>
<gene>
    <name evidence="10" type="ORF">NliqN6_4613</name>
</gene>
<evidence type="ECO:0000259" key="9">
    <source>
        <dbReference type="Pfam" id="PF02811"/>
    </source>
</evidence>
<dbReference type="PANTHER" id="PTHR21039:SF0">
    <property type="entry name" value="HISTIDINOL-PHOSPHATASE"/>
    <property type="match status" value="1"/>
</dbReference>
<dbReference type="CDD" id="cd12110">
    <property type="entry name" value="PHP_HisPPase_Hisj_like"/>
    <property type="match status" value="1"/>
</dbReference>
<dbReference type="InterPro" id="IPR016195">
    <property type="entry name" value="Pol/histidinol_Pase-like"/>
</dbReference>
<comment type="similarity">
    <text evidence="2 8">Belongs to the PHP hydrolase family. HisK subfamily.</text>
</comment>
<keyword evidence="5 8" id="KW-0378">Hydrolase</keyword>
<protein>
    <recommendedName>
        <fullName evidence="3 8">Histidinol-phosphatase</fullName>
        <shortName evidence="8">HolPase</shortName>
        <ecNumber evidence="3 8">3.1.3.15</ecNumber>
    </recommendedName>
</protein>
<feature type="domain" description="PHP" evidence="9">
    <location>
        <begin position="4"/>
        <end position="232"/>
    </location>
</feature>
<sequence length="358" mass="40655">MHSHHSHSGEFCRHAAQGTTLEECVGTAIECGLTTLGLSEHCPRYRREDLYPEEQDLTPEDLEQTFLAYLTEAHRLKRLYASQIDLLVGLETDYITQLDLDALERLLEREGERIEYVVGSVHHVAEQGIDFSVEWWKACLAGFQAPSSADPSASNDLPFSDQAITSYLHAYLAAQHTLLTRIQPPVIGHFDLCRLYVPHLPLSDTSRFPGIWDAVVRNVKEVIAYGGMFEVSAASFRKGWEDGYPGKDVLQCIIAHKGRLCLSDDSHGPQAVTQNYARLRAYLIAQNVTELWYLASVDGQADAGQEQNQGMSNPRRRAWTWLDPVRRRVIPRRYEGSWAEDDFWTQLEDRQRAIGRQS</sequence>
<dbReference type="OrthoDB" id="5957391at2759"/>
<evidence type="ECO:0000256" key="1">
    <source>
        <dbReference type="ARBA" id="ARBA00004970"/>
    </source>
</evidence>
<evidence type="ECO:0000256" key="4">
    <source>
        <dbReference type="ARBA" id="ARBA00022605"/>
    </source>
</evidence>
<comment type="pathway">
    <text evidence="1 8">Amino-acid biosynthesis; L-histidine biosynthesis; L-histidine from 5-phospho-alpha-D-ribose 1-diphosphate: step 8/9.</text>
</comment>
<comment type="catalytic activity">
    <reaction evidence="7 8">
        <text>L-histidinol phosphate + H2O = L-histidinol + phosphate</text>
        <dbReference type="Rhea" id="RHEA:14465"/>
        <dbReference type="ChEBI" id="CHEBI:15377"/>
        <dbReference type="ChEBI" id="CHEBI:43474"/>
        <dbReference type="ChEBI" id="CHEBI:57699"/>
        <dbReference type="ChEBI" id="CHEBI:57980"/>
        <dbReference type="EC" id="3.1.3.15"/>
    </reaction>
</comment>
<evidence type="ECO:0000256" key="7">
    <source>
        <dbReference type="ARBA" id="ARBA00049158"/>
    </source>
</evidence>
<dbReference type="EC" id="3.1.3.15" evidence="3 8"/>
<dbReference type="InterPro" id="IPR010140">
    <property type="entry name" value="Histidinol_P_phosphatase_HisJ"/>
</dbReference>
<dbReference type="UniPathway" id="UPA00031">
    <property type="reaction ID" value="UER00013"/>
</dbReference>
<dbReference type="Proteomes" id="UP000620104">
    <property type="component" value="Unassembled WGS sequence"/>
</dbReference>
<dbReference type="EMBL" id="BLZA01000030">
    <property type="protein sequence ID" value="GHJ88211.1"/>
    <property type="molecule type" value="Genomic_DNA"/>
</dbReference>
<keyword evidence="4 8" id="KW-0028">Amino-acid biosynthesis</keyword>
<dbReference type="GO" id="GO:0000105">
    <property type="term" value="P:L-histidine biosynthetic process"/>
    <property type="evidence" value="ECO:0007669"/>
    <property type="project" value="UniProtKB-UniRule"/>
</dbReference>
<evidence type="ECO:0000256" key="6">
    <source>
        <dbReference type="ARBA" id="ARBA00023102"/>
    </source>
</evidence>
<dbReference type="Pfam" id="PF02811">
    <property type="entry name" value="PHP"/>
    <property type="match status" value="1"/>
</dbReference>
<proteinExistence type="inferred from homology"/>
<evidence type="ECO:0000256" key="3">
    <source>
        <dbReference type="ARBA" id="ARBA00013085"/>
    </source>
</evidence>
<dbReference type="InterPro" id="IPR004013">
    <property type="entry name" value="PHP_dom"/>
</dbReference>
<accession>A0A8H3YI46</accession>